<dbReference type="Proteomes" id="UP000236370">
    <property type="component" value="Unassembled WGS sequence"/>
</dbReference>
<feature type="non-terminal residue" evidence="3">
    <location>
        <position position="425"/>
    </location>
</feature>
<proteinExistence type="predicted"/>
<dbReference type="EMBL" id="NBAG03000574">
    <property type="protein sequence ID" value="PNI14662.1"/>
    <property type="molecule type" value="Genomic_DNA"/>
</dbReference>
<evidence type="ECO:0000313" key="2">
    <source>
        <dbReference type="EMBL" id="PNI14660.1"/>
    </source>
</evidence>
<protein>
    <submittedName>
        <fullName evidence="2">RGPD8 isoform 2</fullName>
    </submittedName>
    <submittedName>
        <fullName evidence="3">RGPD8 isoform 4</fullName>
    </submittedName>
</protein>
<dbReference type="SMART" id="SM00028">
    <property type="entry name" value="TPR"/>
    <property type="match status" value="1"/>
</dbReference>
<dbReference type="FunFam" id="1.25.40.10:FF:000114">
    <property type="entry name" value="E3 SUMO-protein ligase RanBP2 isoform X1"/>
    <property type="match status" value="1"/>
</dbReference>
<dbReference type="InterPro" id="IPR019734">
    <property type="entry name" value="TPR_rpt"/>
</dbReference>
<dbReference type="InterPro" id="IPR011990">
    <property type="entry name" value="TPR-like_helical_dom_sf"/>
</dbReference>
<dbReference type="AlphaFoldDB" id="A0A2J8IVW9"/>
<gene>
    <name evidence="3" type="ORF">CK820_G0052798</name>
</gene>
<dbReference type="SUPFAM" id="SSF48452">
    <property type="entry name" value="TPR-like"/>
    <property type="match status" value="1"/>
</dbReference>
<dbReference type="Gene3D" id="1.25.40.10">
    <property type="entry name" value="Tetratricopeptide repeat domain"/>
    <property type="match status" value="1"/>
</dbReference>
<evidence type="ECO:0000313" key="3">
    <source>
        <dbReference type="EMBL" id="PNI14662.1"/>
    </source>
</evidence>
<accession>A0A2J8IVW9</accession>
<evidence type="ECO:0000313" key="4">
    <source>
        <dbReference type="Proteomes" id="UP000236370"/>
    </source>
</evidence>
<comment type="caution">
    <text evidence="3">The sequence shown here is derived from an EMBL/GenBank/DDBJ whole genome shotgun (WGS) entry which is preliminary data.</text>
</comment>
<name>A0A2J8IVW9_PANTR</name>
<organism evidence="3 4">
    <name type="scientific">Pan troglodytes</name>
    <name type="common">Chimpanzee</name>
    <dbReference type="NCBI Taxonomy" id="9598"/>
    <lineage>
        <taxon>Eukaryota</taxon>
        <taxon>Metazoa</taxon>
        <taxon>Chordata</taxon>
        <taxon>Craniata</taxon>
        <taxon>Vertebrata</taxon>
        <taxon>Euteleostomi</taxon>
        <taxon>Mammalia</taxon>
        <taxon>Eutheria</taxon>
        <taxon>Euarchontoglires</taxon>
        <taxon>Primates</taxon>
        <taxon>Haplorrhini</taxon>
        <taxon>Catarrhini</taxon>
        <taxon>Hominidae</taxon>
        <taxon>Pan</taxon>
    </lineage>
</organism>
<keyword evidence="1" id="KW-0802">TPR repeat</keyword>
<reference evidence="3 4" key="1">
    <citation type="submission" date="2017-12" db="EMBL/GenBank/DDBJ databases">
        <title>High-resolution comparative analysis of great ape genomes.</title>
        <authorList>
            <person name="Pollen A."/>
            <person name="Hastie A."/>
            <person name="Hormozdiari F."/>
            <person name="Dougherty M."/>
            <person name="Liu R."/>
            <person name="Chaisson M."/>
            <person name="Hoppe E."/>
            <person name="Hill C."/>
            <person name="Pang A."/>
            <person name="Hillier L."/>
            <person name="Baker C."/>
            <person name="Armstrong J."/>
            <person name="Shendure J."/>
            <person name="Paten B."/>
            <person name="Wilson R."/>
            <person name="Chao H."/>
            <person name="Schneider V."/>
            <person name="Ventura M."/>
            <person name="Kronenberg Z."/>
            <person name="Murali S."/>
            <person name="Gordon D."/>
            <person name="Cantsilieris S."/>
            <person name="Munson K."/>
            <person name="Nelson B."/>
            <person name="Raja A."/>
            <person name="Underwood J."/>
            <person name="Diekhans M."/>
            <person name="Fiddes I."/>
            <person name="Haussler D."/>
            <person name="Eichler E."/>
        </authorList>
    </citation>
    <scope>NUCLEOTIDE SEQUENCE [LARGE SCALE GENOMIC DNA]</scope>
    <source>
        <strain evidence="3">Yerkes chimp pedigree #C0471</strain>
        <tissue evidence="3">Blood</tissue>
    </source>
</reference>
<evidence type="ECO:0000256" key="1">
    <source>
        <dbReference type="PROSITE-ProRule" id="PRU00339"/>
    </source>
</evidence>
<sequence>MRRSKADVERYVASVLGCTPSPREKSMKGFYFAKLYYEAKEYDLAKKYICTYINVQQWDPRAHRFLGLLYELEENTEKAVECYRRSVELNPTQKDLVLKIAELLCKNDVTDGRAKYWVERASKLFPGSPAIYKLKEQLLDCEGEDGWSKLFDLIQSELHVRPDDVHVNIRLVELYRSKKRLKDAVAHCHEAERNIALRSSLEWNSCVVQTLKEYLESLQCLESDKSDWRATNTDLLLAYANLMLLTLSTRDVQESRELLESFDSALQSAKSSLGGNDELSATFLEMKGHFYMYAGSLLLKMGQHGNNVQWRALSELAALCYLIAFQVPRPKIKLIKGEARQNLLEMMACDRLSQSGHMLLNLSRGKQDFLKEIVETFANKSGQSALYDALFSSQSPKDTSFLGSDDIGNIDVQEPELEDLARYDV</sequence>
<dbReference type="Pfam" id="PF13181">
    <property type="entry name" value="TPR_8"/>
    <property type="match status" value="1"/>
</dbReference>
<dbReference type="EMBL" id="NBAG03000574">
    <property type="protein sequence ID" value="PNI14660.1"/>
    <property type="molecule type" value="Genomic_DNA"/>
</dbReference>
<dbReference type="PROSITE" id="PS50005">
    <property type="entry name" value="TPR"/>
    <property type="match status" value="1"/>
</dbReference>
<feature type="repeat" description="TPR" evidence="1">
    <location>
        <begin position="60"/>
        <end position="93"/>
    </location>
</feature>